<name>A0A6I9S417_ELAGV</name>
<evidence type="ECO:0000256" key="4">
    <source>
        <dbReference type="ARBA" id="ARBA00022777"/>
    </source>
</evidence>
<feature type="region of interest" description="Disordered" evidence="7">
    <location>
        <begin position="706"/>
        <end position="760"/>
    </location>
</feature>
<dbReference type="OrthoDB" id="9332038at2759"/>
<dbReference type="Gene3D" id="3.30.200.20">
    <property type="entry name" value="Phosphorylase Kinase, domain 1"/>
    <property type="match status" value="1"/>
</dbReference>
<dbReference type="InterPro" id="IPR008271">
    <property type="entry name" value="Ser/Thr_kinase_AS"/>
</dbReference>
<evidence type="ECO:0000256" key="2">
    <source>
        <dbReference type="ARBA" id="ARBA00022679"/>
    </source>
</evidence>
<dbReference type="CDD" id="cd14212">
    <property type="entry name" value="PKc_YAK1"/>
    <property type="match status" value="1"/>
</dbReference>
<evidence type="ECO:0000256" key="6">
    <source>
        <dbReference type="PROSITE-ProRule" id="PRU10141"/>
    </source>
</evidence>
<feature type="compositionally biased region" description="Low complexity" evidence="7">
    <location>
        <begin position="717"/>
        <end position="729"/>
    </location>
</feature>
<feature type="region of interest" description="Disordered" evidence="7">
    <location>
        <begin position="1"/>
        <end position="52"/>
    </location>
</feature>
<dbReference type="GO" id="GO:0005737">
    <property type="term" value="C:cytoplasm"/>
    <property type="evidence" value="ECO:0007669"/>
    <property type="project" value="TreeGrafter"/>
</dbReference>
<dbReference type="Gene3D" id="1.10.510.10">
    <property type="entry name" value="Transferase(Phosphotransferase) domain 1"/>
    <property type="match status" value="1"/>
</dbReference>
<dbReference type="AlphaFoldDB" id="A0A6I9S417"/>
<dbReference type="GeneID" id="105053521"/>
<dbReference type="PROSITE" id="PS00108">
    <property type="entry name" value="PROTEIN_KINASE_ST"/>
    <property type="match status" value="1"/>
</dbReference>
<keyword evidence="3 6" id="KW-0547">Nucleotide-binding</keyword>
<dbReference type="SUPFAM" id="SSF56112">
    <property type="entry name" value="Protein kinase-like (PK-like)"/>
    <property type="match status" value="1"/>
</dbReference>
<keyword evidence="2" id="KW-0808">Transferase</keyword>
<feature type="region of interest" description="Disordered" evidence="7">
    <location>
        <begin position="630"/>
        <end position="661"/>
    </location>
</feature>
<dbReference type="PROSITE" id="PS50011">
    <property type="entry name" value="PROTEIN_KINASE_DOM"/>
    <property type="match status" value="1"/>
</dbReference>
<keyword evidence="9" id="KW-1185">Reference proteome</keyword>
<accession>A0A6I9S417</accession>
<keyword evidence="4 10" id="KW-0418">Kinase</keyword>
<evidence type="ECO:0000313" key="9">
    <source>
        <dbReference type="Proteomes" id="UP000504607"/>
    </source>
</evidence>
<feature type="compositionally biased region" description="Polar residues" evidence="7">
    <location>
        <begin position="630"/>
        <end position="644"/>
    </location>
</feature>
<organism evidence="9 10">
    <name type="scientific">Elaeis guineensis var. tenera</name>
    <name type="common">Oil palm</name>
    <dbReference type="NCBI Taxonomy" id="51953"/>
    <lineage>
        <taxon>Eukaryota</taxon>
        <taxon>Viridiplantae</taxon>
        <taxon>Streptophyta</taxon>
        <taxon>Embryophyta</taxon>
        <taxon>Tracheophyta</taxon>
        <taxon>Spermatophyta</taxon>
        <taxon>Magnoliopsida</taxon>
        <taxon>Liliopsida</taxon>
        <taxon>Arecaceae</taxon>
        <taxon>Arecoideae</taxon>
        <taxon>Cocoseae</taxon>
        <taxon>Elaeidinae</taxon>
        <taxon>Elaeis</taxon>
    </lineage>
</organism>
<dbReference type="Proteomes" id="UP000504607">
    <property type="component" value="Chromosome 11"/>
</dbReference>
<feature type="compositionally biased region" description="Low complexity" evidence="7">
    <location>
        <begin position="17"/>
        <end position="30"/>
    </location>
</feature>
<dbReference type="GO" id="GO:0004674">
    <property type="term" value="F:protein serine/threonine kinase activity"/>
    <property type="evidence" value="ECO:0007669"/>
    <property type="project" value="UniProtKB-KW"/>
</dbReference>
<dbReference type="InterPro" id="IPR050494">
    <property type="entry name" value="Ser_Thr_dual-spec_kinase"/>
</dbReference>
<dbReference type="InterPro" id="IPR011009">
    <property type="entry name" value="Kinase-like_dom_sf"/>
</dbReference>
<dbReference type="SMART" id="SM00220">
    <property type="entry name" value="S_TKc"/>
    <property type="match status" value="1"/>
</dbReference>
<keyword evidence="1" id="KW-0723">Serine/threonine-protein kinase</keyword>
<proteinExistence type="predicted"/>
<dbReference type="PANTHER" id="PTHR24058">
    <property type="entry name" value="DUAL SPECIFICITY PROTEIN KINASE"/>
    <property type="match status" value="1"/>
</dbReference>
<sequence>MEEGESSKEDGSRTGESDGAASADSGNSSSWMPSGEAFRPYVSSPQSSTGVSVKPGTVRIIVRRPLVARVTKDILETFQICNPNFKYSEALNPKRFLTNPSVGVKNDGHDNADSNLILYVNFVLVNMVSKQRYIVKDLLGQGTFGQVAKCWVSENNSYVAVKIIKNDPAYYRQASVEISLLHVLNRKFDPDDEHHIVRILDYFVCQRHLCITFEILGPNLFELIKMNNYKGLSLNIVQMFSRQILNALMVMKDAGIIHCDLKPENILISTSVKPPEIKIIDFGSACMEGQTIYSYIQSRYYRSPEVLLGYPYTTAIDMWSFGCIVAELFLGLPLFPADSEFDLLKRMIETLGGQPPDDQLRDAKNTSKFFKHVGSIYRLEDDKACKGVTSAYRVLTVEEFEARELKRPEMGKHYFNCAKLEEIIANYPYRKNSHEEIKKENLTRLALVDFLRGLVEFDPGKRWSPLQASHHPFLTGEPFTCPYEPQPETPRIPVIHTVSVDHNPGGGHWLAAGLSPQVANSNICLPQNSPHFQSVPISYCSSYGSVGSHGSYNDNAALGSSYGSYADVNNMHAYYSPVGPCGVNIHAQIGGSFLGASPDARRRPQLSHGNGFGLSPVCLEPMSLGASPTQFTPPGSQMQISTASPGKYGPTSPARSVHIPSRGKAAAVGHYNRRRNWGCSTMCVQPYESASQHGLGHHGDRISCSHPDAYSRGHGGSSRSALSASNHSNWRQQRGVGTGLASGFSSTNHQPSAASHAHNSNTVSLHSSEVFFDKPECNSSVPDPADWDPNYSDESLLQEDNSDSLAFEFNGIRLGNTMDTMNATSGVGRFDHSRKLGHMNFISTNYRTDGLFQAYSVGESSHISTRDMNLGYGRLPHFSQNIPSRFGQQSAHQFSHVNSSFMHGERNHQNGQPTRSNYSVAGSYSSMNALFTNGMPWGRRAGHSTATTVPSSHARKDYGRIS</sequence>
<feature type="compositionally biased region" description="Polar residues" evidence="7">
    <location>
        <begin position="743"/>
        <end position="760"/>
    </location>
</feature>
<feature type="region of interest" description="Disordered" evidence="7">
    <location>
        <begin position="942"/>
        <end position="962"/>
    </location>
</feature>
<dbReference type="RefSeq" id="XP_010933025.1">
    <property type="nucleotide sequence ID" value="XM_010934723.3"/>
</dbReference>
<dbReference type="InterPro" id="IPR000719">
    <property type="entry name" value="Prot_kinase_dom"/>
</dbReference>
<dbReference type="FunCoup" id="A0A6I9S417">
    <property type="interactions" value="1551"/>
</dbReference>
<dbReference type="InterPro" id="IPR017441">
    <property type="entry name" value="Protein_kinase_ATP_BS"/>
</dbReference>
<reference evidence="10" key="1">
    <citation type="submission" date="2025-08" db="UniProtKB">
        <authorList>
            <consortium name="RefSeq"/>
        </authorList>
    </citation>
    <scope>IDENTIFICATION</scope>
</reference>
<dbReference type="PROSITE" id="PS00107">
    <property type="entry name" value="PROTEIN_KINASE_ATP"/>
    <property type="match status" value="1"/>
</dbReference>
<dbReference type="InParanoid" id="A0A6I9S417"/>
<dbReference type="KEGG" id="egu:105053521"/>
<keyword evidence="5 6" id="KW-0067">ATP-binding</keyword>
<dbReference type="Pfam" id="PF00069">
    <property type="entry name" value="Pkinase"/>
    <property type="match status" value="1"/>
</dbReference>
<dbReference type="PANTHER" id="PTHR24058:SF17">
    <property type="entry name" value="HOMEODOMAIN INTERACTING PROTEIN KINASE, ISOFORM D"/>
    <property type="match status" value="1"/>
</dbReference>
<protein>
    <submittedName>
        <fullName evidence="10">Dual specificity protein kinase YAK1 homolog isoform X1</fullName>
    </submittedName>
</protein>
<feature type="compositionally biased region" description="Basic and acidic residues" evidence="7">
    <location>
        <begin position="1"/>
        <end position="16"/>
    </location>
</feature>
<dbReference type="GO" id="GO:0004713">
    <property type="term" value="F:protein tyrosine kinase activity"/>
    <property type="evidence" value="ECO:0007669"/>
    <property type="project" value="TreeGrafter"/>
</dbReference>
<evidence type="ECO:0000256" key="7">
    <source>
        <dbReference type="SAM" id="MobiDB-lite"/>
    </source>
</evidence>
<dbReference type="GO" id="GO:0005524">
    <property type="term" value="F:ATP binding"/>
    <property type="evidence" value="ECO:0007669"/>
    <property type="project" value="UniProtKB-UniRule"/>
</dbReference>
<evidence type="ECO:0000256" key="5">
    <source>
        <dbReference type="ARBA" id="ARBA00022840"/>
    </source>
</evidence>
<feature type="domain" description="Protein kinase" evidence="8">
    <location>
        <begin position="133"/>
        <end position="474"/>
    </location>
</feature>
<evidence type="ECO:0000256" key="1">
    <source>
        <dbReference type="ARBA" id="ARBA00022527"/>
    </source>
</evidence>
<feature type="binding site" evidence="6">
    <location>
        <position position="162"/>
    </location>
    <ligand>
        <name>ATP</name>
        <dbReference type="ChEBI" id="CHEBI:30616"/>
    </ligand>
</feature>
<evidence type="ECO:0000259" key="8">
    <source>
        <dbReference type="PROSITE" id="PS50011"/>
    </source>
</evidence>
<gene>
    <name evidence="10" type="primary">LOC105053521</name>
</gene>
<evidence type="ECO:0000256" key="3">
    <source>
        <dbReference type="ARBA" id="ARBA00022741"/>
    </source>
</evidence>
<evidence type="ECO:0000313" key="10">
    <source>
        <dbReference type="RefSeq" id="XP_010933025.1"/>
    </source>
</evidence>